<keyword evidence="2" id="KW-1185">Reference proteome</keyword>
<evidence type="ECO:0000313" key="2">
    <source>
        <dbReference type="Proteomes" id="UP000703269"/>
    </source>
</evidence>
<accession>A0A9P3GFH2</accession>
<proteinExistence type="predicted"/>
<sequence length="104" mass="12029">MFHATSIYRIHSVQCSEIYAHLRLHRGLRGGEGSAQRQLGNMSSERGPYYNKDLRRNLHPQKRKQLSGIYPVIAPGYRGKPRWLWLNTHVDSSHIALCRFSLEG</sequence>
<dbReference type="EMBL" id="BPQB01000036">
    <property type="protein sequence ID" value="GJE93966.1"/>
    <property type="molecule type" value="Genomic_DNA"/>
</dbReference>
<name>A0A9P3GFH2_9APHY</name>
<dbReference type="Proteomes" id="UP000703269">
    <property type="component" value="Unassembled WGS sequence"/>
</dbReference>
<evidence type="ECO:0000313" key="1">
    <source>
        <dbReference type="EMBL" id="GJE93966.1"/>
    </source>
</evidence>
<organism evidence="1 2">
    <name type="scientific">Phanerochaete sordida</name>
    <dbReference type="NCBI Taxonomy" id="48140"/>
    <lineage>
        <taxon>Eukaryota</taxon>
        <taxon>Fungi</taxon>
        <taxon>Dikarya</taxon>
        <taxon>Basidiomycota</taxon>
        <taxon>Agaricomycotina</taxon>
        <taxon>Agaricomycetes</taxon>
        <taxon>Polyporales</taxon>
        <taxon>Phanerochaetaceae</taxon>
        <taxon>Phanerochaete</taxon>
    </lineage>
</organism>
<gene>
    <name evidence="1" type="ORF">PsYK624_101330</name>
</gene>
<comment type="caution">
    <text evidence="1">The sequence shown here is derived from an EMBL/GenBank/DDBJ whole genome shotgun (WGS) entry which is preliminary data.</text>
</comment>
<reference evidence="1 2" key="1">
    <citation type="submission" date="2021-08" db="EMBL/GenBank/DDBJ databases">
        <title>Draft Genome Sequence of Phanerochaete sordida strain YK-624.</title>
        <authorList>
            <person name="Mori T."/>
            <person name="Dohra H."/>
            <person name="Suzuki T."/>
            <person name="Kawagishi H."/>
            <person name="Hirai H."/>
        </authorList>
    </citation>
    <scope>NUCLEOTIDE SEQUENCE [LARGE SCALE GENOMIC DNA]</scope>
    <source>
        <strain evidence="1 2">YK-624</strain>
    </source>
</reference>
<dbReference type="AlphaFoldDB" id="A0A9P3GFH2"/>
<protein>
    <submittedName>
        <fullName evidence="1">Uncharacterized protein</fullName>
    </submittedName>
</protein>